<reference evidence="1 2" key="1">
    <citation type="submission" date="2024-09" db="EMBL/GenBank/DDBJ databases">
        <title>Genome sequencing and assembly of Phytophthora oleae, isolate VK10A, causative agent of rot of olive drupes.</title>
        <authorList>
            <person name="Conti Taguali S."/>
            <person name="Riolo M."/>
            <person name="La Spada F."/>
            <person name="Cacciola S.O."/>
            <person name="Dionisio G."/>
        </authorList>
    </citation>
    <scope>NUCLEOTIDE SEQUENCE [LARGE SCALE GENOMIC DNA]</scope>
    <source>
        <strain evidence="1 2">VK10A</strain>
    </source>
</reference>
<accession>A0ABD3FE53</accession>
<dbReference type="AlphaFoldDB" id="A0ABD3FE53"/>
<protein>
    <recommendedName>
        <fullName evidence="3">RxLR effector protein</fullName>
    </recommendedName>
</protein>
<evidence type="ECO:0000313" key="1">
    <source>
        <dbReference type="EMBL" id="KAL3663774.1"/>
    </source>
</evidence>
<organism evidence="1 2">
    <name type="scientific">Phytophthora oleae</name>
    <dbReference type="NCBI Taxonomy" id="2107226"/>
    <lineage>
        <taxon>Eukaryota</taxon>
        <taxon>Sar</taxon>
        <taxon>Stramenopiles</taxon>
        <taxon>Oomycota</taxon>
        <taxon>Peronosporomycetes</taxon>
        <taxon>Peronosporales</taxon>
        <taxon>Peronosporaceae</taxon>
        <taxon>Phytophthora</taxon>
    </lineage>
</organism>
<keyword evidence="2" id="KW-1185">Reference proteome</keyword>
<proteinExistence type="predicted"/>
<evidence type="ECO:0000313" key="2">
    <source>
        <dbReference type="Proteomes" id="UP001632037"/>
    </source>
</evidence>
<name>A0ABD3FE53_9STRA</name>
<dbReference type="Proteomes" id="UP001632037">
    <property type="component" value="Unassembled WGS sequence"/>
</dbReference>
<gene>
    <name evidence="1" type="ORF">V7S43_011189</name>
</gene>
<sequence length="194" mass="22150">MKLLKLDDDVENVLKSDNFRTFEKYVTVWNENSSNTRTTVLGTLTAKYGDVAVARALVTAKDARETERTALKLQNEQFDKWLKSEMSVDDVLKLLRLKEDRFEAIGSRKLEILDGYIKMLNREKSGDETLLNALTIGFGTETKLAAILLKAKAHKVYPRMEENATKLQNALFKKWLDEGLDSVDSVLTRKYKIA</sequence>
<evidence type="ECO:0008006" key="3">
    <source>
        <dbReference type="Google" id="ProtNLM"/>
    </source>
</evidence>
<dbReference type="EMBL" id="JBIMZQ010000026">
    <property type="protein sequence ID" value="KAL3663774.1"/>
    <property type="molecule type" value="Genomic_DNA"/>
</dbReference>
<comment type="caution">
    <text evidence="1">The sequence shown here is derived from an EMBL/GenBank/DDBJ whole genome shotgun (WGS) entry which is preliminary data.</text>
</comment>